<feature type="transmembrane region" description="Helical" evidence="6">
    <location>
        <begin position="181"/>
        <end position="204"/>
    </location>
</feature>
<dbReference type="GO" id="GO:0005886">
    <property type="term" value="C:plasma membrane"/>
    <property type="evidence" value="ECO:0007669"/>
    <property type="project" value="UniProtKB-SubCell"/>
</dbReference>
<evidence type="ECO:0000256" key="4">
    <source>
        <dbReference type="ARBA" id="ARBA00022989"/>
    </source>
</evidence>
<protein>
    <submittedName>
        <fullName evidence="8">Flagellar motor rotation protein MotA</fullName>
    </submittedName>
</protein>
<dbReference type="EMBL" id="UOEA01000071">
    <property type="protein sequence ID" value="VAV84749.1"/>
    <property type="molecule type" value="Genomic_DNA"/>
</dbReference>
<evidence type="ECO:0000256" key="6">
    <source>
        <dbReference type="SAM" id="Phobius"/>
    </source>
</evidence>
<feature type="transmembrane region" description="Helical" evidence="6">
    <location>
        <begin position="29"/>
        <end position="50"/>
    </location>
</feature>
<accession>A0A3B0QXC3</accession>
<feature type="domain" description="MotA/TolQ/ExbB proton channel" evidence="7">
    <location>
        <begin position="99"/>
        <end position="217"/>
    </location>
</feature>
<proteinExistence type="predicted"/>
<keyword evidence="8" id="KW-0282">Flagellum</keyword>
<evidence type="ECO:0000313" key="8">
    <source>
        <dbReference type="EMBL" id="VAV84749.1"/>
    </source>
</evidence>
<dbReference type="Pfam" id="PF01618">
    <property type="entry name" value="MotA_ExbB"/>
    <property type="match status" value="1"/>
</dbReference>
<dbReference type="PANTHER" id="PTHR30433:SF2">
    <property type="entry name" value="MOTILITY PROTEIN A"/>
    <property type="match status" value="1"/>
</dbReference>
<comment type="subcellular location">
    <subcellularLocation>
        <location evidence="1">Cell membrane</location>
        <topology evidence="1">Multi-pass membrane protein</topology>
    </subcellularLocation>
</comment>
<keyword evidence="8" id="KW-0966">Cell projection</keyword>
<keyword evidence="2" id="KW-1003">Cell membrane</keyword>
<sequence length="250" mass="27680">MSVVTLAGILLGTFLISIAIVRGGSALIFINIDAAFITVGGTIAATLIAYPFKDVRRVFHVALNAFKKDIYPPSQFITTILNLAHIYRRGGLKKLETEEESLNNRFLRTGVELVVDGFEHKDVHAILEKERVYFSLRHESGEMIIRTMAKLAPAFGMAGTLIGLIQMMAVLNDPHNIGRPLAQAMISTFYGLLLSNLVLLPIAAKLKTRTDNELVLMRVIMDGISGIHAKENPIRLERHLNSILPPNQRT</sequence>
<keyword evidence="4 6" id="KW-1133">Transmembrane helix</keyword>
<feature type="transmembrane region" description="Helical" evidence="6">
    <location>
        <begin position="151"/>
        <end position="169"/>
    </location>
</feature>
<dbReference type="PANTHER" id="PTHR30433">
    <property type="entry name" value="CHEMOTAXIS PROTEIN MOTA"/>
    <property type="match status" value="1"/>
</dbReference>
<keyword evidence="5 6" id="KW-0472">Membrane</keyword>
<name>A0A3B0QXC3_9ZZZZ</name>
<dbReference type="InterPro" id="IPR002898">
    <property type="entry name" value="MotA_ExbB_proton_chnl"/>
</dbReference>
<evidence type="ECO:0000256" key="2">
    <source>
        <dbReference type="ARBA" id="ARBA00022475"/>
    </source>
</evidence>
<organism evidence="8">
    <name type="scientific">hydrothermal vent metagenome</name>
    <dbReference type="NCBI Taxonomy" id="652676"/>
    <lineage>
        <taxon>unclassified sequences</taxon>
        <taxon>metagenomes</taxon>
        <taxon>ecological metagenomes</taxon>
    </lineage>
</organism>
<reference evidence="8" key="1">
    <citation type="submission" date="2018-06" db="EMBL/GenBank/DDBJ databases">
        <authorList>
            <person name="Zhirakovskaya E."/>
        </authorList>
    </citation>
    <scope>NUCLEOTIDE SEQUENCE</scope>
</reference>
<dbReference type="GO" id="GO:0071978">
    <property type="term" value="P:bacterial-type flagellum-dependent swarming motility"/>
    <property type="evidence" value="ECO:0007669"/>
    <property type="project" value="InterPro"/>
</dbReference>
<evidence type="ECO:0000259" key="7">
    <source>
        <dbReference type="Pfam" id="PF01618"/>
    </source>
</evidence>
<dbReference type="InterPro" id="IPR047055">
    <property type="entry name" value="MotA-like"/>
</dbReference>
<keyword evidence="3 6" id="KW-0812">Transmembrane</keyword>
<dbReference type="AlphaFoldDB" id="A0A3B0QXC3"/>
<evidence type="ECO:0000256" key="1">
    <source>
        <dbReference type="ARBA" id="ARBA00004651"/>
    </source>
</evidence>
<evidence type="ECO:0000256" key="3">
    <source>
        <dbReference type="ARBA" id="ARBA00022692"/>
    </source>
</evidence>
<evidence type="ECO:0000256" key="5">
    <source>
        <dbReference type="ARBA" id="ARBA00023136"/>
    </source>
</evidence>
<dbReference type="GO" id="GO:0006935">
    <property type="term" value="P:chemotaxis"/>
    <property type="evidence" value="ECO:0007669"/>
    <property type="project" value="InterPro"/>
</dbReference>
<gene>
    <name evidence="8" type="ORF">MNBD_DELTA01-1956</name>
</gene>
<keyword evidence="8" id="KW-0969">Cilium</keyword>